<keyword evidence="2" id="KW-1133">Transmembrane helix</keyword>
<evidence type="ECO:0000259" key="3">
    <source>
        <dbReference type="Pfam" id="PF20152"/>
    </source>
</evidence>
<feature type="domain" description="DUF6534" evidence="3">
    <location>
        <begin position="217"/>
        <end position="304"/>
    </location>
</feature>
<evidence type="ECO:0000313" key="4">
    <source>
        <dbReference type="EMBL" id="PBK82140.1"/>
    </source>
</evidence>
<evidence type="ECO:0000256" key="2">
    <source>
        <dbReference type="SAM" id="Phobius"/>
    </source>
</evidence>
<reference evidence="5" key="1">
    <citation type="journal article" date="2017" name="Nat. Ecol. Evol.">
        <title>Genome expansion and lineage-specific genetic innovations in the forest pathogenic fungi Armillaria.</title>
        <authorList>
            <person name="Sipos G."/>
            <person name="Prasanna A.N."/>
            <person name="Walter M.C."/>
            <person name="O'Connor E."/>
            <person name="Balint B."/>
            <person name="Krizsan K."/>
            <person name="Kiss B."/>
            <person name="Hess J."/>
            <person name="Varga T."/>
            <person name="Slot J."/>
            <person name="Riley R."/>
            <person name="Boka B."/>
            <person name="Rigling D."/>
            <person name="Barry K."/>
            <person name="Lee J."/>
            <person name="Mihaltcheva S."/>
            <person name="LaButti K."/>
            <person name="Lipzen A."/>
            <person name="Waldron R."/>
            <person name="Moloney N.M."/>
            <person name="Sperisen C."/>
            <person name="Kredics L."/>
            <person name="Vagvoelgyi C."/>
            <person name="Patrignani A."/>
            <person name="Fitzpatrick D."/>
            <person name="Nagy I."/>
            <person name="Doyle S."/>
            <person name="Anderson J.B."/>
            <person name="Grigoriev I.V."/>
            <person name="Gueldener U."/>
            <person name="Muensterkoetter M."/>
            <person name="Nagy L.G."/>
        </authorList>
    </citation>
    <scope>NUCLEOTIDE SEQUENCE [LARGE SCALE GENOMIC DNA]</scope>
    <source>
        <strain evidence="5">Ar21-2</strain>
    </source>
</reference>
<accession>A0A2H3CJU1</accession>
<organism evidence="4 5">
    <name type="scientific">Armillaria gallica</name>
    <name type="common">Bulbous honey fungus</name>
    <name type="synonym">Armillaria bulbosa</name>
    <dbReference type="NCBI Taxonomy" id="47427"/>
    <lineage>
        <taxon>Eukaryota</taxon>
        <taxon>Fungi</taxon>
        <taxon>Dikarya</taxon>
        <taxon>Basidiomycota</taxon>
        <taxon>Agaricomycotina</taxon>
        <taxon>Agaricomycetes</taxon>
        <taxon>Agaricomycetidae</taxon>
        <taxon>Agaricales</taxon>
        <taxon>Marasmiineae</taxon>
        <taxon>Physalacriaceae</taxon>
        <taxon>Armillaria</taxon>
    </lineage>
</organism>
<dbReference type="STRING" id="47427.A0A2H3CJU1"/>
<name>A0A2H3CJU1_ARMGA</name>
<gene>
    <name evidence="4" type="ORF">ARMGADRAFT_742783</name>
</gene>
<feature type="transmembrane region" description="Helical" evidence="2">
    <location>
        <begin position="135"/>
        <end position="156"/>
    </location>
</feature>
<dbReference type="OMA" id="EARNIGH"/>
<dbReference type="PANTHER" id="PTHR40465:SF1">
    <property type="entry name" value="DUF6534 DOMAIN-CONTAINING PROTEIN"/>
    <property type="match status" value="1"/>
</dbReference>
<evidence type="ECO:0000256" key="1">
    <source>
        <dbReference type="SAM" id="MobiDB-lite"/>
    </source>
</evidence>
<feature type="compositionally biased region" description="Polar residues" evidence="1">
    <location>
        <begin position="370"/>
        <end position="385"/>
    </location>
</feature>
<dbReference type="EMBL" id="KZ293721">
    <property type="protein sequence ID" value="PBK82140.1"/>
    <property type="molecule type" value="Genomic_DNA"/>
</dbReference>
<feature type="transmembrane region" description="Helical" evidence="2">
    <location>
        <begin position="96"/>
        <end position="115"/>
    </location>
</feature>
<keyword evidence="2" id="KW-0812">Transmembrane</keyword>
<keyword evidence="5" id="KW-1185">Reference proteome</keyword>
<dbReference type="Proteomes" id="UP000217790">
    <property type="component" value="Unassembled WGS sequence"/>
</dbReference>
<dbReference type="AlphaFoldDB" id="A0A2H3CJU1"/>
<keyword evidence="2" id="KW-0472">Membrane</keyword>
<evidence type="ECO:0000313" key="5">
    <source>
        <dbReference type="Proteomes" id="UP000217790"/>
    </source>
</evidence>
<dbReference type="OrthoDB" id="2916185at2759"/>
<dbReference type="InterPro" id="IPR045339">
    <property type="entry name" value="DUF6534"/>
</dbReference>
<sequence>MLPYTMTVGRTLSVDLELLKRILAAGDFVATLHSESMLSFNTTLAEEAGLAPSDLYKSTGPLLISCFLGLILYGILCDQVYIYYISFPKDNQTYKTVVYLLWLTETVQTAANIYYTFDTFCYNFGNLSGLADVKFTWFTIPILTGFVGCIAQLFYTWRMYQFSKKARWLCIILSVIAFTQFAAAICCGIEARNIGHYSNLRNNSTMKVASIIWLGGSCLCDTAIALCMTYLLSQAQTGLKSTRILLSRLIRLSIETGTVTAAIAAVHMAFNLSMHKNNNYPTVAAHCLVKMYSNTVLAVCNSRMTGRIRGGREDTTPHSFDSFDMSIGGLNIELRDPETNRNADSSSSLRPELSQKSDDQENAIGLNDRFLNTGSTAPVLSAKPT</sequence>
<feature type="transmembrane region" description="Helical" evidence="2">
    <location>
        <begin position="62"/>
        <end position="84"/>
    </location>
</feature>
<proteinExistence type="predicted"/>
<dbReference type="InParanoid" id="A0A2H3CJU1"/>
<feature type="region of interest" description="Disordered" evidence="1">
    <location>
        <begin position="336"/>
        <end position="385"/>
    </location>
</feature>
<dbReference type="Pfam" id="PF20152">
    <property type="entry name" value="DUF6534"/>
    <property type="match status" value="1"/>
</dbReference>
<protein>
    <recommendedName>
        <fullName evidence="3">DUF6534 domain-containing protein</fullName>
    </recommendedName>
</protein>
<feature type="transmembrane region" description="Helical" evidence="2">
    <location>
        <begin position="211"/>
        <end position="232"/>
    </location>
</feature>
<feature type="transmembrane region" description="Helical" evidence="2">
    <location>
        <begin position="168"/>
        <end position="191"/>
    </location>
</feature>
<dbReference type="PANTHER" id="PTHR40465">
    <property type="entry name" value="CHROMOSOME 1, WHOLE GENOME SHOTGUN SEQUENCE"/>
    <property type="match status" value="1"/>
</dbReference>